<evidence type="ECO:0000313" key="4">
    <source>
        <dbReference type="EMBL" id="BAM82717.1"/>
    </source>
</evidence>
<reference evidence="4 5" key="2">
    <citation type="journal article" date="2007" name="BMC Biol.">
        <title>A 100%-complete sequence reveals unusually simple genomic features in the hot-spring red alga Cyanidioschyzon merolae.</title>
        <authorList>
            <person name="Nozaki H."/>
            <person name="Takano H."/>
            <person name="Misumi O."/>
            <person name="Terasawa K."/>
            <person name="Matsuzaki M."/>
            <person name="Maruyama S."/>
            <person name="Nishida K."/>
            <person name="Yagisawa F."/>
            <person name="Yoshida Y."/>
            <person name="Fujiwara T."/>
            <person name="Takio S."/>
            <person name="Tamura K."/>
            <person name="Chung S.J."/>
            <person name="Nakamura S."/>
            <person name="Kuroiwa H."/>
            <person name="Tanaka K."/>
            <person name="Sato N."/>
            <person name="Kuroiwa T."/>
        </authorList>
    </citation>
    <scope>NUCLEOTIDE SEQUENCE [LARGE SCALE GENOMIC DNA]</scope>
    <source>
        <strain evidence="4 5">10D</strain>
    </source>
</reference>
<dbReference type="PANTHER" id="PTHR28626">
    <property type="entry name" value="SRR1-LIKE PROTEIN"/>
    <property type="match status" value="1"/>
</dbReference>
<dbReference type="RefSeq" id="XP_005538753.1">
    <property type="nucleotide sequence ID" value="XM_005538696.1"/>
</dbReference>
<dbReference type="Pfam" id="PF07985">
    <property type="entry name" value="SRR1"/>
    <property type="match status" value="1"/>
</dbReference>
<evidence type="ECO:0000256" key="2">
    <source>
        <dbReference type="SAM" id="MobiDB-lite"/>
    </source>
</evidence>
<accession>M1VHB9</accession>
<proteinExistence type="inferred from homology"/>
<dbReference type="HOGENOM" id="CLU_697117_0_0_1"/>
<feature type="region of interest" description="Disordered" evidence="2">
    <location>
        <begin position="1"/>
        <end position="24"/>
    </location>
</feature>
<sequence length="396" mass="44051">MAEQQASSGSHSDETWTLVERRKPSRQAGTRFPLLAGHLRTRLDVACADQELESFWHLFTAKLDQVTQFSRKTFQNFTCYNFERFIGLGIGAFTSDWRAQWQLAWLVALQRYLKQYTRTAGVASDWVLVEPQLTSLEVTLAKRLGFRVFRADPNAPVRCRHCRRSQSDAAAQAGAHTDRVPASSRLGRSQLPHSTRFHDYIRPDAVRRQSKDSGSGYTLLFMPHCGIGLIELVLQLYWDQDALSRLHFVSSDLVELITSHEQRSVALAAERTSSVHGRGNALVSCSDRQLPLAKDASGSTCETKAAVASATQELPSLTEPCCMLALASQHCIRWIAPVDPEGFRNSNVRQAAFHGLGWQCIEDPTTAALEAIRPGDCSTDRADPAQLAAAMHYIPL</sequence>
<dbReference type="PANTHER" id="PTHR28626:SF3">
    <property type="entry name" value="SRR1-LIKE PROTEIN"/>
    <property type="match status" value="1"/>
</dbReference>
<dbReference type="GO" id="GO:0005634">
    <property type="term" value="C:nucleus"/>
    <property type="evidence" value="ECO:0007669"/>
    <property type="project" value="TreeGrafter"/>
</dbReference>
<feature type="domain" description="SRR1-like" evidence="3">
    <location>
        <begin position="81"/>
        <end position="259"/>
    </location>
</feature>
<comment type="similarity">
    <text evidence="1">Belongs to the SRR1 family.</text>
</comment>
<protein>
    <recommendedName>
        <fullName evidence="3">SRR1-like domain-containing protein</fullName>
    </recommendedName>
</protein>
<dbReference type="Proteomes" id="UP000007014">
    <property type="component" value="Chromosome 19"/>
</dbReference>
<dbReference type="OrthoDB" id="551431at2759"/>
<keyword evidence="5" id="KW-1185">Reference proteome</keyword>
<evidence type="ECO:0000256" key="1">
    <source>
        <dbReference type="ARBA" id="ARBA00009856"/>
    </source>
</evidence>
<dbReference type="KEGG" id="cme:CYME_CMS077C"/>
<feature type="region of interest" description="Disordered" evidence="2">
    <location>
        <begin position="169"/>
        <end position="190"/>
    </location>
</feature>
<evidence type="ECO:0000259" key="3">
    <source>
        <dbReference type="Pfam" id="PF07985"/>
    </source>
</evidence>
<feature type="compositionally biased region" description="Polar residues" evidence="2">
    <location>
        <begin position="1"/>
        <end position="10"/>
    </location>
</feature>
<evidence type="ECO:0000313" key="5">
    <source>
        <dbReference type="Proteomes" id="UP000007014"/>
    </source>
</evidence>
<dbReference type="GO" id="GO:0005737">
    <property type="term" value="C:cytoplasm"/>
    <property type="evidence" value="ECO:0007669"/>
    <property type="project" value="TreeGrafter"/>
</dbReference>
<dbReference type="Gramene" id="CMS077CT">
    <property type="protein sequence ID" value="CMS077CT"/>
    <property type="gene ID" value="CMS077C"/>
</dbReference>
<dbReference type="AlphaFoldDB" id="M1VHB9"/>
<feature type="compositionally biased region" description="Basic and acidic residues" evidence="2">
    <location>
        <begin position="11"/>
        <end position="22"/>
    </location>
</feature>
<organism evidence="4 5">
    <name type="scientific">Cyanidioschyzon merolae (strain NIES-3377 / 10D)</name>
    <name type="common">Unicellular red alga</name>
    <dbReference type="NCBI Taxonomy" id="280699"/>
    <lineage>
        <taxon>Eukaryota</taxon>
        <taxon>Rhodophyta</taxon>
        <taxon>Bangiophyceae</taxon>
        <taxon>Cyanidiales</taxon>
        <taxon>Cyanidiaceae</taxon>
        <taxon>Cyanidioschyzon</taxon>
    </lineage>
</organism>
<dbReference type="GeneID" id="16997413"/>
<dbReference type="EMBL" id="AP006501">
    <property type="protein sequence ID" value="BAM82717.1"/>
    <property type="molecule type" value="Genomic_DNA"/>
</dbReference>
<reference evidence="4 5" key="1">
    <citation type="journal article" date="2004" name="Nature">
        <title>Genome sequence of the ultrasmall unicellular red alga Cyanidioschyzon merolae 10D.</title>
        <authorList>
            <person name="Matsuzaki M."/>
            <person name="Misumi O."/>
            <person name="Shin-i T."/>
            <person name="Maruyama S."/>
            <person name="Takahara M."/>
            <person name="Miyagishima S."/>
            <person name="Mori T."/>
            <person name="Nishida K."/>
            <person name="Yagisawa F."/>
            <person name="Nishida K."/>
            <person name="Yoshida Y."/>
            <person name="Nishimura Y."/>
            <person name="Nakao S."/>
            <person name="Kobayashi T."/>
            <person name="Momoyama Y."/>
            <person name="Higashiyama T."/>
            <person name="Minoda A."/>
            <person name="Sano M."/>
            <person name="Nomoto H."/>
            <person name="Oishi K."/>
            <person name="Hayashi H."/>
            <person name="Ohta F."/>
            <person name="Nishizaka S."/>
            <person name="Haga S."/>
            <person name="Miura S."/>
            <person name="Morishita T."/>
            <person name="Kabeya Y."/>
            <person name="Terasawa K."/>
            <person name="Suzuki Y."/>
            <person name="Ishii Y."/>
            <person name="Asakawa S."/>
            <person name="Takano H."/>
            <person name="Ohta N."/>
            <person name="Kuroiwa H."/>
            <person name="Tanaka K."/>
            <person name="Shimizu N."/>
            <person name="Sugano S."/>
            <person name="Sato N."/>
            <person name="Nozaki H."/>
            <person name="Ogasawara N."/>
            <person name="Kohara Y."/>
            <person name="Kuroiwa T."/>
        </authorList>
    </citation>
    <scope>NUCLEOTIDE SEQUENCE [LARGE SCALE GENOMIC DNA]</scope>
    <source>
        <strain evidence="4 5">10D</strain>
    </source>
</reference>
<gene>
    <name evidence="4" type="ORF">CYME_CMS077C</name>
</gene>
<name>M1VHB9_CYAM1</name>
<dbReference type="InterPro" id="IPR040044">
    <property type="entry name" value="SRR1L"/>
</dbReference>
<dbReference type="InterPro" id="IPR012942">
    <property type="entry name" value="SRR1-like"/>
</dbReference>